<feature type="domain" description="IraD/Gp25-like" evidence="1">
    <location>
        <begin position="41"/>
        <end position="126"/>
    </location>
</feature>
<dbReference type="InterPro" id="IPR007048">
    <property type="entry name" value="IraD/Gp25-like"/>
</dbReference>
<sequence length="139" mass="15618">MSTRADKFTQSNQSEIFSDFLNGFTIHPATGALAKTINYNAVRQSIKNLVLTNYGERMFQPQVGSDIVRHLFEPMNTLTAKDITDSITLTIKHNEPRAKLLAVDVKESSDYNTVVVNIIFSLINTNNPVSMDVTLKRVR</sequence>
<reference evidence="2" key="1">
    <citation type="submission" date="2020-05" db="EMBL/GenBank/DDBJ databases">
        <authorList>
            <person name="Chiriac C."/>
            <person name="Salcher M."/>
            <person name="Ghai R."/>
            <person name="Kavagutti S V."/>
        </authorList>
    </citation>
    <scope>NUCLEOTIDE SEQUENCE</scope>
</reference>
<accession>A0A6J5QJ38</accession>
<protein>
    <submittedName>
        <fullName evidence="2">COG3628 Phage baseplate assembly protein W</fullName>
    </submittedName>
</protein>
<organism evidence="2">
    <name type="scientific">uncultured Caudovirales phage</name>
    <dbReference type="NCBI Taxonomy" id="2100421"/>
    <lineage>
        <taxon>Viruses</taxon>
        <taxon>Duplodnaviria</taxon>
        <taxon>Heunggongvirae</taxon>
        <taxon>Uroviricota</taxon>
        <taxon>Caudoviricetes</taxon>
        <taxon>Peduoviridae</taxon>
        <taxon>Maltschvirus</taxon>
        <taxon>Maltschvirus maltsch</taxon>
    </lineage>
</organism>
<dbReference type="Gene3D" id="3.10.450.40">
    <property type="match status" value="1"/>
</dbReference>
<gene>
    <name evidence="2" type="ORF">UFOVP1071_8</name>
</gene>
<dbReference type="EMBL" id="LR797022">
    <property type="protein sequence ID" value="CAB4181048.1"/>
    <property type="molecule type" value="Genomic_DNA"/>
</dbReference>
<evidence type="ECO:0000313" key="2">
    <source>
        <dbReference type="EMBL" id="CAB4181048.1"/>
    </source>
</evidence>
<name>A0A6J5QJ38_9CAUD</name>
<dbReference type="Pfam" id="PF04965">
    <property type="entry name" value="GPW_gp25"/>
    <property type="match status" value="1"/>
</dbReference>
<dbReference type="SUPFAM" id="SSF160719">
    <property type="entry name" value="gpW/gp25-like"/>
    <property type="match status" value="1"/>
</dbReference>
<evidence type="ECO:0000259" key="1">
    <source>
        <dbReference type="Pfam" id="PF04965"/>
    </source>
</evidence>
<proteinExistence type="predicted"/>